<evidence type="ECO:0008006" key="3">
    <source>
        <dbReference type="Google" id="ProtNLM"/>
    </source>
</evidence>
<dbReference type="PANTHER" id="PTHR33116">
    <property type="entry name" value="REVERSE TRANSCRIPTASE ZINC-BINDING DOMAIN-CONTAINING PROTEIN-RELATED-RELATED"/>
    <property type="match status" value="1"/>
</dbReference>
<protein>
    <recommendedName>
        <fullName evidence="3">RNA-directed DNA polymerase (Reverse transcriptase)</fullName>
    </recommendedName>
</protein>
<dbReference type="PANTHER" id="PTHR33116:SF86">
    <property type="entry name" value="REVERSE TRANSCRIPTASE DOMAIN-CONTAINING PROTEIN"/>
    <property type="match status" value="1"/>
</dbReference>
<name>A0AAV3NQ91_LITER</name>
<dbReference type="EMBL" id="BAABME010000131">
    <property type="protein sequence ID" value="GAA0139923.1"/>
    <property type="molecule type" value="Genomic_DNA"/>
</dbReference>
<comment type="caution">
    <text evidence="1">The sequence shown here is derived from an EMBL/GenBank/DDBJ whole genome shotgun (WGS) entry which is preliminary data.</text>
</comment>
<sequence>MVKSVTSAIPNFVMNCFQLPMGIIDELNRIMAKFFWTTGDGDKGVHWKAWDKMCDEKLNGGLGFKDLECMNLELLAKQGWRIATQEASLLFKLLRGSILDIHRFYMQS</sequence>
<proteinExistence type="predicted"/>
<keyword evidence="2" id="KW-1185">Reference proteome</keyword>
<reference evidence="1 2" key="1">
    <citation type="submission" date="2024-01" db="EMBL/GenBank/DDBJ databases">
        <title>The complete chloroplast genome sequence of Lithospermum erythrorhizon: insights into the phylogenetic relationship among Boraginaceae species and the maternal lineages of purple gromwells.</title>
        <authorList>
            <person name="Okada T."/>
            <person name="Watanabe K."/>
        </authorList>
    </citation>
    <scope>NUCLEOTIDE SEQUENCE [LARGE SCALE GENOMIC DNA]</scope>
</reference>
<gene>
    <name evidence="1" type="ORF">LIER_01376</name>
</gene>
<evidence type="ECO:0000313" key="2">
    <source>
        <dbReference type="Proteomes" id="UP001454036"/>
    </source>
</evidence>
<accession>A0AAV3NQ91</accession>
<organism evidence="1 2">
    <name type="scientific">Lithospermum erythrorhizon</name>
    <name type="common">Purple gromwell</name>
    <name type="synonym">Lithospermum officinale var. erythrorhizon</name>
    <dbReference type="NCBI Taxonomy" id="34254"/>
    <lineage>
        <taxon>Eukaryota</taxon>
        <taxon>Viridiplantae</taxon>
        <taxon>Streptophyta</taxon>
        <taxon>Embryophyta</taxon>
        <taxon>Tracheophyta</taxon>
        <taxon>Spermatophyta</taxon>
        <taxon>Magnoliopsida</taxon>
        <taxon>eudicotyledons</taxon>
        <taxon>Gunneridae</taxon>
        <taxon>Pentapetalae</taxon>
        <taxon>asterids</taxon>
        <taxon>lamiids</taxon>
        <taxon>Boraginales</taxon>
        <taxon>Boraginaceae</taxon>
        <taxon>Boraginoideae</taxon>
        <taxon>Lithospermeae</taxon>
        <taxon>Lithospermum</taxon>
    </lineage>
</organism>
<evidence type="ECO:0000313" key="1">
    <source>
        <dbReference type="EMBL" id="GAA0139923.1"/>
    </source>
</evidence>
<dbReference type="AlphaFoldDB" id="A0AAV3NQ91"/>
<dbReference type="Proteomes" id="UP001454036">
    <property type="component" value="Unassembled WGS sequence"/>
</dbReference>